<gene>
    <name evidence="1" type="ORF">V6N12_053474</name>
</gene>
<sequence length="76" mass="8082">MSRLQLHIVFCRSRMPASGGRISAFSTASHGLHLHMSLAASSHVACCNFRAAAFSHGTVACCNCRAESAFSHAPYS</sequence>
<name>A0ABR2D7N3_9ROSI</name>
<organism evidence="1 2">
    <name type="scientific">Hibiscus sabdariffa</name>
    <name type="common">roselle</name>
    <dbReference type="NCBI Taxonomy" id="183260"/>
    <lineage>
        <taxon>Eukaryota</taxon>
        <taxon>Viridiplantae</taxon>
        <taxon>Streptophyta</taxon>
        <taxon>Embryophyta</taxon>
        <taxon>Tracheophyta</taxon>
        <taxon>Spermatophyta</taxon>
        <taxon>Magnoliopsida</taxon>
        <taxon>eudicotyledons</taxon>
        <taxon>Gunneridae</taxon>
        <taxon>Pentapetalae</taxon>
        <taxon>rosids</taxon>
        <taxon>malvids</taxon>
        <taxon>Malvales</taxon>
        <taxon>Malvaceae</taxon>
        <taxon>Malvoideae</taxon>
        <taxon>Hibiscus</taxon>
    </lineage>
</organism>
<evidence type="ECO:0008006" key="3">
    <source>
        <dbReference type="Google" id="ProtNLM"/>
    </source>
</evidence>
<evidence type="ECO:0000313" key="1">
    <source>
        <dbReference type="EMBL" id="KAK8532023.1"/>
    </source>
</evidence>
<comment type="caution">
    <text evidence="1">The sequence shown here is derived from an EMBL/GenBank/DDBJ whole genome shotgun (WGS) entry which is preliminary data.</text>
</comment>
<proteinExistence type="predicted"/>
<protein>
    <recommendedName>
        <fullName evidence="3">Secreted protein</fullName>
    </recommendedName>
</protein>
<keyword evidence="2" id="KW-1185">Reference proteome</keyword>
<dbReference type="Proteomes" id="UP001472677">
    <property type="component" value="Unassembled WGS sequence"/>
</dbReference>
<accession>A0ABR2D7N3</accession>
<dbReference type="EMBL" id="JBBPBM010000034">
    <property type="protein sequence ID" value="KAK8532023.1"/>
    <property type="molecule type" value="Genomic_DNA"/>
</dbReference>
<evidence type="ECO:0000313" key="2">
    <source>
        <dbReference type="Proteomes" id="UP001472677"/>
    </source>
</evidence>
<reference evidence="1 2" key="1">
    <citation type="journal article" date="2024" name="G3 (Bethesda)">
        <title>Genome assembly of Hibiscus sabdariffa L. provides insights into metabolisms of medicinal natural products.</title>
        <authorList>
            <person name="Kim T."/>
        </authorList>
    </citation>
    <scope>NUCLEOTIDE SEQUENCE [LARGE SCALE GENOMIC DNA]</scope>
    <source>
        <strain evidence="1">TK-2024</strain>
        <tissue evidence="1">Old leaves</tissue>
    </source>
</reference>